<gene>
    <name evidence="2" type="primary">Gemin4</name>
    <name evidence="2" type="ORF">PITSOR_R01738</name>
</gene>
<dbReference type="InterPro" id="IPR033265">
    <property type="entry name" value="GEMIN4"/>
</dbReference>
<dbReference type="GO" id="GO:0006364">
    <property type="term" value="P:rRNA processing"/>
    <property type="evidence" value="ECO:0007669"/>
    <property type="project" value="InterPro"/>
</dbReference>
<dbReference type="Proteomes" id="UP000633448">
    <property type="component" value="Unassembled WGS sequence"/>
</dbReference>
<organism evidence="2 3">
    <name type="scientific">Pitta sordida</name>
    <name type="common">Hooded pitta</name>
    <dbReference type="NCBI Taxonomy" id="9163"/>
    <lineage>
        <taxon>Eukaryota</taxon>
        <taxon>Metazoa</taxon>
        <taxon>Chordata</taxon>
        <taxon>Craniata</taxon>
        <taxon>Vertebrata</taxon>
        <taxon>Euteleostomi</taxon>
        <taxon>Archelosauria</taxon>
        <taxon>Archosauria</taxon>
        <taxon>Dinosauria</taxon>
        <taxon>Saurischia</taxon>
        <taxon>Theropoda</taxon>
        <taxon>Coelurosauria</taxon>
        <taxon>Aves</taxon>
        <taxon>Neognathae</taxon>
        <taxon>Neoaves</taxon>
        <taxon>Telluraves</taxon>
        <taxon>Australaves</taxon>
        <taxon>Passeriformes</taxon>
        <taxon>Pittidae</taxon>
        <taxon>Pitta</taxon>
    </lineage>
</organism>
<dbReference type="AlphaFoldDB" id="A0A851EYC1"/>
<evidence type="ECO:0000313" key="3">
    <source>
        <dbReference type="Proteomes" id="UP000633448"/>
    </source>
</evidence>
<protein>
    <submittedName>
        <fullName evidence="2">GEMI4 protein</fullName>
    </submittedName>
</protein>
<feature type="non-terminal residue" evidence="2">
    <location>
        <position position="1039"/>
    </location>
</feature>
<dbReference type="EMBL" id="WEKX01004815">
    <property type="protein sequence ID" value="NWI86606.1"/>
    <property type="molecule type" value="Genomic_DNA"/>
</dbReference>
<feature type="non-terminal residue" evidence="2">
    <location>
        <position position="1"/>
    </location>
</feature>
<accession>A0A851EYC1</accession>
<evidence type="ECO:0000256" key="1">
    <source>
        <dbReference type="SAM" id="MobiDB-lite"/>
    </source>
</evidence>
<reference evidence="2" key="1">
    <citation type="submission" date="2019-10" db="EMBL/GenBank/DDBJ databases">
        <title>Bird 10,000 Genomes (B10K) Project - Family phase.</title>
        <authorList>
            <person name="Zhang G."/>
        </authorList>
    </citation>
    <scope>NUCLEOTIDE SEQUENCE</scope>
    <source>
        <strain evidence="2">B10K-DU-002-53</strain>
        <tissue evidence="2">Muscle</tissue>
    </source>
</reference>
<dbReference type="OrthoDB" id="9875414at2759"/>
<proteinExistence type="predicted"/>
<dbReference type="GO" id="GO:0000387">
    <property type="term" value="P:spliceosomal snRNP assembly"/>
    <property type="evidence" value="ECO:0007669"/>
    <property type="project" value="InterPro"/>
</dbReference>
<keyword evidence="3" id="KW-1185">Reference proteome</keyword>
<dbReference type="GO" id="GO:0032797">
    <property type="term" value="C:SMN complex"/>
    <property type="evidence" value="ECO:0007669"/>
    <property type="project" value="InterPro"/>
</dbReference>
<feature type="region of interest" description="Disordered" evidence="1">
    <location>
        <begin position="171"/>
        <end position="191"/>
    </location>
</feature>
<dbReference type="PANTHER" id="PTHR15571">
    <property type="entry name" value="GEM-ASSOCIATED PROTEIN 4"/>
    <property type="match status" value="1"/>
</dbReference>
<sequence length="1039" mass="115141">ARLLHPRPLRELRKSDWPRAGGPITDALREIGERCPAAPEHGPWKEEAVAIVWAKVLLPAPPAAALDWGWRDDGFFSVGAMIPEVNHTALFELVKALAVPRVFVRLLLALPPGVSRAQLERLVGYVASETSPSDIGFFLAVWWEVMKHREGQEGATVSAFSALVRQHGCESSLDDGLQPPKRFKGDPGSDPSAATGLLVVLVEGLKQIRGSIVQPRMKCCALANLAELLSVFSELGPAGNPLPITEYLDKVSAIVSLWTSDTDSQYHHSRLGEKVREAERSLNLLPVSKLSREELFAGLDLLCSLLRGWGEELQDTLNSSEELCFESYRLLDTLTTLGKSLAFFSETKDLGEDETRVVLELTQVNKDFLGDISASLKIKGLATGLMSSVAVAIIAQKLDRHVDACSVFASERTWAFSKAWVDCLVQNKALFQNPELVLKLLETLVSFAVSRQDKEARELQMEVTKAVVECYSELSLADKNKVISGVLTSWGGPGLSLNLQIVRDRFQEDLNVTFNQITKSVSDEGLTRAVASVARLTLLYPEATVKQVCHLAVVNLGAHQFLGQILCSFPALSFLETPEGPGRAHNLVVRCLQEAVWEKLSTAREEEQFLQFLAFLMQPGSATPLVSPAEVTKAFVLPYLMSDSPQIELSLQIFSKVLEIESCSEEHWIKSCHPFPLLLSLCKLLDGYTTYWDQPREQFFPSLETKDLILNILCQLCDVVGPETAPSPELWVQSLAWLHRNVASLDWTVGLRLKKLFGDHFKNEVPATLFEVCTLPEDEWTSRSLPAYGPGSGLLAWMECCCVSPALRETMLTLLTVNVDNPEEVNLFSKGFLVALVQVLPWCSHSEWKRLVHVVENLLQRQVLHVPYTLEYVQYMPLLNLRPFACYLQLSVLFLRGFQLLCSSSCSTWLPAEAWLHVVQLYCGSLTDLLTSIKSTAGPPSQPSEDRTSTQEVSFICIQMFCHLLHVAAMLPGEGCGEPLVVVALEILSQYEAFSNADTSPSNTLRRANERHFLEAITDNVGDKALRSTLLQKLSKLGA</sequence>
<evidence type="ECO:0000313" key="2">
    <source>
        <dbReference type="EMBL" id="NWI86606.1"/>
    </source>
</evidence>
<dbReference type="PANTHER" id="PTHR15571:SF2">
    <property type="entry name" value="GEM-ASSOCIATED PROTEIN 4"/>
    <property type="match status" value="1"/>
</dbReference>
<comment type="caution">
    <text evidence="2">The sequence shown here is derived from an EMBL/GenBank/DDBJ whole genome shotgun (WGS) entry which is preliminary data.</text>
</comment>
<name>A0A851EYC1_PITSO</name>